<feature type="transmembrane region" description="Helical" evidence="6">
    <location>
        <begin position="371"/>
        <end position="390"/>
    </location>
</feature>
<keyword evidence="5 6" id="KW-0472">Membrane</keyword>
<evidence type="ECO:0000256" key="2">
    <source>
        <dbReference type="ARBA" id="ARBA00022448"/>
    </source>
</evidence>
<evidence type="ECO:0000256" key="5">
    <source>
        <dbReference type="ARBA" id="ARBA00023136"/>
    </source>
</evidence>
<comment type="subcellular location">
    <subcellularLocation>
        <location evidence="1">Membrane</location>
        <topology evidence="1">Multi-pass membrane protein</topology>
    </subcellularLocation>
</comment>
<evidence type="ECO:0000256" key="6">
    <source>
        <dbReference type="SAM" id="Phobius"/>
    </source>
</evidence>
<keyword evidence="8" id="KW-1185">Reference proteome</keyword>
<evidence type="ECO:0000256" key="1">
    <source>
        <dbReference type="ARBA" id="ARBA00004141"/>
    </source>
</evidence>
<dbReference type="InterPro" id="IPR002293">
    <property type="entry name" value="AA/rel_permease1"/>
</dbReference>
<keyword evidence="2" id="KW-0813">Transport</keyword>
<feature type="transmembrane region" description="Helical" evidence="6">
    <location>
        <begin position="396"/>
        <end position="416"/>
    </location>
</feature>
<dbReference type="AlphaFoldDB" id="A0A941EUY3"/>
<organism evidence="7 8">
    <name type="scientific">Actinospica durhamensis</name>
    <dbReference type="NCBI Taxonomy" id="1508375"/>
    <lineage>
        <taxon>Bacteria</taxon>
        <taxon>Bacillati</taxon>
        <taxon>Actinomycetota</taxon>
        <taxon>Actinomycetes</taxon>
        <taxon>Catenulisporales</taxon>
        <taxon>Actinospicaceae</taxon>
        <taxon>Actinospica</taxon>
    </lineage>
</organism>
<reference evidence="7" key="1">
    <citation type="submission" date="2021-04" db="EMBL/GenBank/DDBJ databases">
        <title>Genome based classification of Actinospica acidithermotolerans sp. nov., an actinobacterium isolated from an Indonesian hot spring.</title>
        <authorList>
            <person name="Kusuma A.B."/>
            <person name="Putra K.E."/>
            <person name="Nafisah S."/>
            <person name="Loh J."/>
            <person name="Nouioui I."/>
            <person name="Goodfellow M."/>
        </authorList>
    </citation>
    <scope>NUCLEOTIDE SEQUENCE</scope>
    <source>
        <strain evidence="7">CSCA 57</strain>
    </source>
</reference>
<comment type="caution">
    <text evidence="7">The sequence shown here is derived from an EMBL/GenBank/DDBJ whole genome shotgun (WGS) entry which is preliminary data.</text>
</comment>
<evidence type="ECO:0000256" key="3">
    <source>
        <dbReference type="ARBA" id="ARBA00022692"/>
    </source>
</evidence>
<proteinExistence type="predicted"/>
<sequence length="511" mass="53870">MAPTLPTTPLDEDDSALHRLGIRRRHERRMSGFGNARTGFSSIGVLCGSLTLYGYGLRTGGPALIVWGWVAGGVFTLLVGLALAEVCSALPGAGSLHVYAAKLARHHPNTAAWWVGWLSSCGQIALTAAVDFGAAMFLCAFAGLEWNFTATPGSLFTVFAAVLLAHALLVVLGGRERIAALARVSSWWHLVAAGVLVAVLALVPARVQSPHTVFGYFVDHTGLGTHGSGGAGVYICAIGLLMVAFSLAGFDFSARAAEETANAGRAAPRGIVVSIAAAWLVGFAVLTSLTFAIQDYGPESNAAVPAERIILDAVGRTGTLTLLVLVLVAQLLCGLSCMESSSRVLFAVSRDRMLPGSALWYRVNRRTRTPVNAVWLTAASAAVLAVPALWDTDAFPALAAFAALSSGLAVTVPVYLRLRRRDFARGPWHLGRWSAPVGWIAVAWTVLVSAAMLAPQVFPITLHTFDYAPLLPVLAFAVARVRWSTTARGTLAGPLRRGYPDEPGALDAELT</sequence>
<dbReference type="Gene3D" id="1.20.1740.10">
    <property type="entry name" value="Amino acid/polyamine transporter I"/>
    <property type="match status" value="1"/>
</dbReference>
<feature type="transmembrane region" description="Helical" evidence="6">
    <location>
        <begin position="111"/>
        <end position="144"/>
    </location>
</feature>
<evidence type="ECO:0000313" key="7">
    <source>
        <dbReference type="EMBL" id="MBR7835509.1"/>
    </source>
</evidence>
<name>A0A941EUY3_9ACTN</name>
<dbReference type="Pfam" id="PF13520">
    <property type="entry name" value="AA_permease_2"/>
    <property type="match status" value="1"/>
</dbReference>
<dbReference type="GO" id="GO:0022857">
    <property type="term" value="F:transmembrane transporter activity"/>
    <property type="evidence" value="ECO:0007669"/>
    <property type="project" value="InterPro"/>
</dbReference>
<dbReference type="PANTHER" id="PTHR45649:SF26">
    <property type="entry name" value="OS04G0435100 PROTEIN"/>
    <property type="match status" value="1"/>
</dbReference>
<keyword evidence="3 6" id="KW-0812">Transmembrane</keyword>
<feature type="transmembrane region" description="Helical" evidence="6">
    <location>
        <begin position="67"/>
        <end position="90"/>
    </location>
</feature>
<feature type="transmembrane region" description="Helical" evidence="6">
    <location>
        <begin position="437"/>
        <end position="454"/>
    </location>
</feature>
<feature type="transmembrane region" description="Helical" evidence="6">
    <location>
        <begin position="227"/>
        <end position="250"/>
    </location>
</feature>
<feature type="transmembrane region" description="Helical" evidence="6">
    <location>
        <begin position="156"/>
        <end position="174"/>
    </location>
</feature>
<dbReference type="PIRSF" id="PIRSF006060">
    <property type="entry name" value="AA_transporter"/>
    <property type="match status" value="1"/>
</dbReference>
<dbReference type="Proteomes" id="UP000675781">
    <property type="component" value="Unassembled WGS sequence"/>
</dbReference>
<keyword evidence="4 6" id="KW-1133">Transmembrane helix</keyword>
<evidence type="ECO:0000256" key="4">
    <source>
        <dbReference type="ARBA" id="ARBA00022989"/>
    </source>
</evidence>
<dbReference type="PROSITE" id="PS00218">
    <property type="entry name" value="AMINO_ACID_PERMEASE_1"/>
    <property type="match status" value="1"/>
</dbReference>
<evidence type="ECO:0000313" key="8">
    <source>
        <dbReference type="Proteomes" id="UP000675781"/>
    </source>
</evidence>
<feature type="transmembrane region" description="Helical" evidence="6">
    <location>
        <begin position="33"/>
        <end position="55"/>
    </location>
</feature>
<feature type="transmembrane region" description="Helical" evidence="6">
    <location>
        <begin position="186"/>
        <end position="207"/>
    </location>
</feature>
<protein>
    <submittedName>
        <fullName evidence="7">Amino acid permease</fullName>
    </submittedName>
</protein>
<dbReference type="EMBL" id="JAGSOG010000098">
    <property type="protein sequence ID" value="MBR7835509.1"/>
    <property type="molecule type" value="Genomic_DNA"/>
</dbReference>
<dbReference type="PANTHER" id="PTHR45649">
    <property type="entry name" value="AMINO-ACID PERMEASE BAT1"/>
    <property type="match status" value="1"/>
</dbReference>
<dbReference type="InterPro" id="IPR004840">
    <property type="entry name" value="Amino_acid_permease_CS"/>
</dbReference>
<accession>A0A941EUY3</accession>
<gene>
    <name evidence="7" type="ORF">KDL01_19695</name>
</gene>
<feature type="transmembrane region" description="Helical" evidence="6">
    <location>
        <begin position="271"/>
        <end position="293"/>
    </location>
</feature>
<dbReference type="GO" id="GO:0006865">
    <property type="term" value="P:amino acid transport"/>
    <property type="evidence" value="ECO:0007669"/>
    <property type="project" value="InterPro"/>
</dbReference>
<dbReference type="GO" id="GO:0016020">
    <property type="term" value="C:membrane"/>
    <property type="evidence" value="ECO:0007669"/>
    <property type="project" value="UniProtKB-SubCell"/>
</dbReference>
<dbReference type="RefSeq" id="WP_212530003.1">
    <property type="nucleotide sequence ID" value="NZ_JAGSOG010000098.1"/>
</dbReference>
<feature type="transmembrane region" description="Helical" evidence="6">
    <location>
        <begin position="313"/>
        <end position="333"/>
    </location>
</feature>